<gene>
    <name evidence="2" type="ORF">METZ01_LOCUS362617</name>
</gene>
<sequence length="234" mass="25771">MDISFAISEWSGWKSQTLNNIAKEKTFLSIGKDPDVSSIPPLLRRRLNLLGRACANEILQHIKKDENIPVVYCSQHGDIERTFGILSKAAKGEPTSPMNFSLSVHNAILGVLSIHLGLTSSISSISSEQNGLVPVLLEAVGILMSGSEKVLCVLCDVTLPQIYLDDQSLPRNSYAISFIVTKSEGTSLKLIQTEDEVNMKKTEELPTALINFLSSDKKEIPLNHNGLKWKLLRT</sequence>
<feature type="domain" description="Beta-ketoacyl synthase-like N-terminal" evidence="1">
    <location>
        <begin position="31"/>
        <end position="229"/>
    </location>
</feature>
<dbReference type="AlphaFoldDB" id="A0A382SIW5"/>
<reference evidence="2" key="1">
    <citation type="submission" date="2018-05" db="EMBL/GenBank/DDBJ databases">
        <authorList>
            <person name="Lanie J.A."/>
            <person name="Ng W.-L."/>
            <person name="Kazmierczak K.M."/>
            <person name="Andrzejewski T.M."/>
            <person name="Davidsen T.M."/>
            <person name="Wayne K.J."/>
            <person name="Tettelin H."/>
            <person name="Glass J.I."/>
            <person name="Rusch D."/>
            <person name="Podicherti R."/>
            <person name="Tsui H.-C.T."/>
            <person name="Winkler M.E."/>
        </authorList>
    </citation>
    <scope>NUCLEOTIDE SEQUENCE</scope>
</reference>
<evidence type="ECO:0000259" key="1">
    <source>
        <dbReference type="Pfam" id="PF13723"/>
    </source>
</evidence>
<proteinExistence type="predicted"/>
<accession>A0A382SIW5</accession>
<dbReference type="InterPro" id="IPR014030">
    <property type="entry name" value="Ketoacyl_synth_N"/>
</dbReference>
<dbReference type="Pfam" id="PF13723">
    <property type="entry name" value="Ketoacyl-synt_2"/>
    <property type="match status" value="1"/>
</dbReference>
<dbReference type="EMBL" id="UINC01129401">
    <property type="protein sequence ID" value="SVD09763.1"/>
    <property type="molecule type" value="Genomic_DNA"/>
</dbReference>
<organism evidence="2">
    <name type="scientific">marine metagenome</name>
    <dbReference type="NCBI Taxonomy" id="408172"/>
    <lineage>
        <taxon>unclassified sequences</taxon>
        <taxon>metagenomes</taxon>
        <taxon>ecological metagenomes</taxon>
    </lineage>
</organism>
<protein>
    <recommendedName>
        <fullName evidence="1">Beta-ketoacyl synthase-like N-terminal domain-containing protein</fullName>
    </recommendedName>
</protein>
<evidence type="ECO:0000313" key="2">
    <source>
        <dbReference type="EMBL" id="SVD09763.1"/>
    </source>
</evidence>
<name>A0A382SIW5_9ZZZZ</name>